<accession>A0A2C6Y0Z4</accession>
<comment type="caution">
    <text evidence="1">The sequence shown here is derived from an EMBL/GenBank/DDBJ whole genome shotgun (WGS) entry which is preliminary data.</text>
</comment>
<sequence length="79" mass="7329">MASSGGSSTSTIESNKFGFAAGATGAFTSTGSFAGRGGAGTSTTTASGAIGKTSNGFIGSTTNGGGFAKANSYGGWGGR</sequence>
<dbReference type="AlphaFoldDB" id="A0A2C6Y0Z4"/>
<evidence type="ECO:0000313" key="1">
    <source>
        <dbReference type="EMBL" id="PHK94462.1"/>
    </source>
</evidence>
<gene>
    <name evidence="1" type="ORF">CR162_13300</name>
</gene>
<name>A0A2C6Y0Z4_9PROT</name>
<reference evidence="1 2" key="1">
    <citation type="submission" date="2017-10" db="EMBL/GenBank/DDBJ databases">
        <authorList>
            <person name="Banno H."/>
            <person name="Chua N.-H."/>
        </authorList>
    </citation>
    <scope>NUCLEOTIDE SEQUENCE [LARGE SCALE GENOMIC DNA]</scope>
    <source>
        <strain evidence="1 2">YW11</strain>
    </source>
</reference>
<keyword evidence="2" id="KW-1185">Reference proteome</keyword>
<protein>
    <submittedName>
        <fullName evidence="1">Uncharacterized protein</fullName>
    </submittedName>
</protein>
<dbReference type="EMBL" id="PDNU01000025">
    <property type="protein sequence ID" value="PHK94462.1"/>
    <property type="molecule type" value="Genomic_DNA"/>
</dbReference>
<evidence type="ECO:0000313" key="2">
    <source>
        <dbReference type="Proteomes" id="UP000223527"/>
    </source>
</evidence>
<organism evidence="1 2">
    <name type="scientific">Teichococcus rhizosphaerae</name>
    <dbReference type="NCBI Taxonomy" id="1335062"/>
    <lineage>
        <taxon>Bacteria</taxon>
        <taxon>Pseudomonadati</taxon>
        <taxon>Pseudomonadota</taxon>
        <taxon>Alphaproteobacteria</taxon>
        <taxon>Acetobacterales</taxon>
        <taxon>Roseomonadaceae</taxon>
        <taxon>Roseomonas</taxon>
    </lineage>
</organism>
<proteinExistence type="predicted"/>
<dbReference type="Proteomes" id="UP000223527">
    <property type="component" value="Unassembled WGS sequence"/>
</dbReference>